<evidence type="ECO:0000256" key="6">
    <source>
        <dbReference type="SAM" id="Phobius"/>
    </source>
</evidence>
<dbReference type="GO" id="GO:0005886">
    <property type="term" value="C:plasma membrane"/>
    <property type="evidence" value="ECO:0007669"/>
    <property type="project" value="UniProtKB-SubCell"/>
</dbReference>
<evidence type="ECO:0000256" key="2">
    <source>
        <dbReference type="ARBA" id="ARBA00022475"/>
    </source>
</evidence>
<dbReference type="Proteomes" id="UP000243778">
    <property type="component" value="Unassembled WGS sequence"/>
</dbReference>
<dbReference type="RefSeq" id="WP_090223758.1">
    <property type="nucleotide sequence ID" value="NZ_FNNU01000001.1"/>
</dbReference>
<evidence type="ECO:0000313" key="8">
    <source>
        <dbReference type="EMBL" id="SDW10752.1"/>
    </source>
</evidence>
<feature type="transmembrane region" description="Helical" evidence="6">
    <location>
        <begin position="38"/>
        <end position="58"/>
    </location>
</feature>
<dbReference type="AlphaFoldDB" id="A0A1H2QU99"/>
<keyword evidence="5 6" id="KW-0472">Membrane</keyword>
<dbReference type="InterPro" id="IPR027379">
    <property type="entry name" value="CLS_N"/>
</dbReference>
<comment type="subcellular location">
    <subcellularLocation>
        <location evidence="1">Cell membrane</location>
        <topology evidence="1">Multi-pass membrane protein</topology>
    </subcellularLocation>
</comment>
<keyword evidence="3 6" id="KW-0812">Transmembrane</keyword>
<feature type="transmembrane region" description="Helical" evidence="6">
    <location>
        <begin position="6"/>
        <end position="26"/>
    </location>
</feature>
<evidence type="ECO:0000313" key="9">
    <source>
        <dbReference type="Proteomes" id="UP000243778"/>
    </source>
</evidence>
<protein>
    <submittedName>
        <fullName evidence="8">Phospholipase_D-nuclease N-terminal</fullName>
    </submittedName>
</protein>
<feature type="domain" description="Cardiolipin synthase N-terminal" evidence="7">
    <location>
        <begin position="18"/>
        <end position="60"/>
    </location>
</feature>
<gene>
    <name evidence="8" type="ORF">SAMN05216287_0153</name>
</gene>
<name>A0A1H2QU99_9PSED</name>
<accession>A0A1H2QU99</accession>
<proteinExistence type="predicted"/>
<evidence type="ECO:0000259" key="7">
    <source>
        <dbReference type="Pfam" id="PF13396"/>
    </source>
</evidence>
<keyword evidence="9" id="KW-1185">Reference proteome</keyword>
<dbReference type="STRING" id="1007099.SAMN05216287_0153"/>
<keyword evidence="4 6" id="KW-1133">Transmembrane helix</keyword>
<dbReference type="OrthoDB" id="7030203at2"/>
<dbReference type="EMBL" id="FNNU01000001">
    <property type="protein sequence ID" value="SDW10752.1"/>
    <property type="molecule type" value="Genomic_DNA"/>
</dbReference>
<evidence type="ECO:0000256" key="5">
    <source>
        <dbReference type="ARBA" id="ARBA00023136"/>
    </source>
</evidence>
<organism evidence="8 9">
    <name type="scientific">Pseudomonas kuykendallii</name>
    <dbReference type="NCBI Taxonomy" id="1007099"/>
    <lineage>
        <taxon>Bacteria</taxon>
        <taxon>Pseudomonadati</taxon>
        <taxon>Pseudomonadota</taxon>
        <taxon>Gammaproteobacteria</taxon>
        <taxon>Pseudomonadales</taxon>
        <taxon>Pseudomonadaceae</taxon>
        <taxon>Pseudomonas</taxon>
    </lineage>
</organism>
<dbReference type="Pfam" id="PF13396">
    <property type="entry name" value="PLDc_N"/>
    <property type="match status" value="1"/>
</dbReference>
<evidence type="ECO:0000256" key="4">
    <source>
        <dbReference type="ARBA" id="ARBA00022989"/>
    </source>
</evidence>
<sequence>MIEANMLVFILAAVVIIALDLWAIVSVFKSPSSTGAKFLWTLAIAVFPVLGLIAWGVAGPRGVTEAPSSPEHSKG</sequence>
<reference evidence="9" key="1">
    <citation type="submission" date="2016-10" db="EMBL/GenBank/DDBJ databases">
        <authorList>
            <person name="Varghese N."/>
            <person name="Submissions S."/>
        </authorList>
    </citation>
    <scope>NUCLEOTIDE SEQUENCE [LARGE SCALE GENOMIC DNA]</scope>
    <source>
        <strain evidence="9">NRRL B-59562</strain>
    </source>
</reference>
<evidence type="ECO:0000256" key="1">
    <source>
        <dbReference type="ARBA" id="ARBA00004651"/>
    </source>
</evidence>
<evidence type="ECO:0000256" key="3">
    <source>
        <dbReference type="ARBA" id="ARBA00022692"/>
    </source>
</evidence>
<keyword evidence="2" id="KW-1003">Cell membrane</keyword>